<protein>
    <recommendedName>
        <fullName evidence="11">tRNA-specific 2-thiouridylase MnmA</fullName>
        <ecNumber evidence="11">2.8.1.13</ecNumber>
    </recommendedName>
</protein>
<dbReference type="Gene3D" id="2.30.30.280">
    <property type="entry name" value="Adenine nucleotide alpha hydrolases-like domains"/>
    <property type="match status" value="1"/>
</dbReference>
<evidence type="ECO:0000256" key="4">
    <source>
        <dbReference type="ARBA" id="ARBA00022694"/>
    </source>
</evidence>
<feature type="active site" description="Cysteine persulfide intermediate" evidence="11">
    <location>
        <position position="187"/>
    </location>
</feature>
<comment type="subcellular location">
    <subcellularLocation>
        <location evidence="11">Cytoplasm</location>
    </subcellularLocation>
</comment>
<dbReference type="PANTHER" id="PTHR11933:SF5">
    <property type="entry name" value="MITOCHONDRIAL TRNA-SPECIFIC 2-THIOURIDYLASE 1"/>
    <property type="match status" value="1"/>
</dbReference>
<feature type="region of interest" description="Interaction with tRNA" evidence="11">
    <location>
        <begin position="293"/>
        <end position="294"/>
    </location>
</feature>
<reference evidence="14" key="2">
    <citation type="journal article" date="2021" name="PeerJ">
        <title>Extensive microbial diversity within the chicken gut microbiome revealed by metagenomics and culture.</title>
        <authorList>
            <person name="Gilroy R."/>
            <person name="Ravi A."/>
            <person name="Getino M."/>
            <person name="Pursley I."/>
            <person name="Horton D.L."/>
            <person name="Alikhan N.F."/>
            <person name="Baker D."/>
            <person name="Gharbi K."/>
            <person name="Hall N."/>
            <person name="Watson M."/>
            <person name="Adriaenssens E.M."/>
            <person name="Foster-Nyarko E."/>
            <person name="Jarju S."/>
            <person name="Secka A."/>
            <person name="Antonio M."/>
            <person name="Oren A."/>
            <person name="Chaudhuri R.R."/>
            <person name="La Ragione R."/>
            <person name="Hildebrand F."/>
            <person name="Pallen M.J."/>
        </authorList>
    </citation>
    <scope>NUCLEOTIDE SEQUENCE</scope>
    <source>
        <strain evidence="14">CHK176-6737</strain>
    </source>
</reference>
<keyword evidence="1 11" id="KW-0963">Cytoplasm</keyword>
<proteinExistence type="inferred from homology"/>
<evidence type="ECO:0000256" key="6">
    <source>
        <dbReference type="ARBA" id="ARBA00022840"/>
    </source>
</evidence>
<dbReference type="InterPro" id="IPR046884">
    <property type="entry name" value="MnmA-like_central"/>
</dbReference>
<evidence type="ECO:0000256" key="1">
    <source>
        <dbReference type="ARBA" id="ARBA00022490"/>
    </source>
</evidence>
<feature type="domain" description="tRNA-specific 2-thiouridylase MnmA-like C-terminal" evidence="12">
    <location>
        <begin position="267"/>
        <end position="342"/>
    </location>
</feature>
<evidence type="ECO:0000256" key="10">
    <source>
        <dbReference type="ARBA" id="ARBA00056575"/>
    </source>
</evidence>
<dbReference type="GO" id="GO:0103016">
    <property type="term" value="F:tRNA-uridine 2-sulfurtransferase activity"/>
    <property type="evidence" value="ECO:0007669"/>
    <property type="project" value="UniProtKB-EC"/>
</dbReference>
<dbReference type="Pfam" id="PF20259">
    <property type="entry name" value="tRNA_Me_trans_M"/>
    <property type="match status" value="1"/>
</dbReference>
<dbReference type="SUPFAM" id="SSF52402">
    <property type="entry name" value="Adenine nucleotide alpha hydrolases-like"/>
    <property type="match status" value="1"/>
</dbReference>
<dbReference type="InterPro" id="IPR046885">
    <property type="entry name" value="MnmA-like_C"/>
</dbReference>
<feature type="binding site" evidence="11">
    <location>
        <begin position="7"/>
        <end position="14"/>
    </location>
    <ligand>
        <name>ATP</name>
        <dbReference type="ChEBI" id="CHEBI:30616"/>
    </ligand>
</feature>
<evidence type="ECO:0000256" key="5">
    <source>
        <dbReference type="ARBA" id="ARBA00022741"/>
    </source>
</evidence>
<feature type="domain" description="tRNA-specific 2-thiouridylase MnmA-like central" evidence="13">
    <location>
        <begin position="208"/>
        <end position="259"/>
    </location>
</feature>
<evidence type="ECO:0000256" key="8">
    <source>
        <dbReference type="ARBA" id="ARBA00023157"/>
    </source>
</evidence>
<evidence type="ECO:0000256" key="11">
    <source>
        <dbReference type="HAMAP-Rule" id="MF_00144"/>
    </source>
</evidence>
<dbReference type="Pfam" id="PF03054">
    <property type="entry name" value="tRNA_Me_trans"/>
    <property type="match status" value="1"/>
</dbReference>
<comment type="caution">
    <text evidence="14">The sequence shown here is derived from an EMBL/GenBank/DDBJ whole genome shotgun (WGS) entry which is preliminary data.</text>
</comment>
<evidence type="ECO:0000256" key="3">
    <source>
        <dbReference type="ARBA" id="ARBA00022679"/>
    </source>
</evidence>
<dbReference type="NCBIfam" id="NF001138">
    <property type="entry name" value="PRK00143.1"/>
    <property type="match status" value="1"/>
</dbReference>
<evidence type="ECO:0000313" key="14">
    <source>
        <dbReference type="EMBL" id="HIU68511.1"/>
    </source>
</evidence>
<dbReference type="GO" id="GO:0005737">
    <property type="term" value="C:cytoplasm"/>
    <property type="evidence" value="ECO:0007669"/>
    <property type="project" value="UniProtKB-SubCell"/>
</dbReference>
<dbReference type="AlphaFoldDB" id="A0A9D1SNF9"/>
<dbReference type="GO" id="GO:0005524">
    <property type="term" value="F:ATP binding"/>
    <property type="evidence" value="ECO:0007669"/>
    <property type="project" value="UniProtKB-KW"/>
</dbReference>
<keyword evidence="7 11" id="KW-0694">RNA-binding</keyword>
<evidence type="ECO:0000256" key="2">
    <source>
        <dbReference type="ARBA" id="ARBA00022555"/>
    </source>
</evidence>
<dbReference type="FunFam" id="2.30.30.280:FF:000001">
    <property type="entry name" value="tRNA-specific 2-thiouridylase MnmA"/>
    <property type="match status" value="1"/>
</dbReference>
<dbReference type="CDD" id="cd01998">
    <property type="entry name" value="MnmA_TRMU-like"/>
    <property type="match status" value="1"/>
</dbReference>
<dbReference type="InterPro" id="IPR004506">
    <property type="entry name" value="MnmA-like"/>
</dbReference>
<dbReference type="InterPro" id="IPR014729">
    <property type="entry name" value="Rossmann-like_a/b/a_fold"/>
</dbReference>
<keyword evidence="5 11" id="KW-0547">Nucleotide-binding</keyword>
<comment type="catalytic activity">
    <reaction evidence="9 11">
        <text>S-sulfanyl-L-cysteinyl-[protein] + uridine(34) in tRNA + AH2 + ATP = 2-thiouridine(34) in tRNA + L-cysteinyl-[protein] + A + AMP + diphosphate + H(+)</text>
        <dbReference type="Rhea" id="RHEA:47032"/>
        <dbReference type="Rhea" id="RHEA-COMP:10131"/>
        <dbReference type="Rhea" id="RHEA-COMP:11726"/>
        <dbReference type="Rhea" id="RHEA-COMP:11727"/>
        <dbReference type="Rhea" id="RHEA-COMP:11728"/>
        <dbReference type="ChEBI" id="CHEBI:13193"/>
        <dbReference type="ChEBI" id="CHEBI:15378"/>
        <dbReference type="ChEBI" id="CHEBI:17499"/>
        <dbReference type="ChEBI" id="CHEBI:29950"/>
        <dbReference type="ChEBI" id="CHEBI:30616"/>
        <dbReference type="ChEBI" id="CHEBI:33019"/>
        <dbReference type="ChEBI" id="CHEBI:61963"/>
        <dbReference type="ChEBI" id="CHEBI:65315"/>
        <dbReference type="ChEBI" id="CHEBI:87170"/>
        <dbReference type="ChEBI" id="CHEBI:456215"/>
        <dbReference type="EC" id="2.8.1.13"/>
    </reaction>
</comment>
<dbReference type="EC" id="2.8.1.13" evidence="11"/>
<keyword evidence="2 11" id="KW-0820">tRNA-binding</keyword>
<dbReference type="EMBL" id="DVNM01000005">
    <property type="protein sequence ID" value="HIU68511.1"/>
    <property type="molecule type" value="Genomic_DNA"/>
</dbReference>
<gene>
    <name evidence="11 14" type="primary">mnmA</name>
    <name evidence="14" type="ORF">IAD23_00960</name>
</gene>
<reference evidence="14" key="1">
    <citation type="submission" date="2020-10" db="EMBL/GenBank/DDBJ databases">
        <authorList>
            <person name="Gilroy R."/>
        </authorList>
    </citation>
    <scope>NUCLEOTIDE SEQUENCE</scope>
    <source>
        <strain evidence="14">CHK176-6737</strain>
    </source>
</reference>
<evidence type="ECO:0000313" key="15">
    <source>
        <dbReference type="Proteomes" id="UP000824125"/>
    </source>
</evidence>
<feature type="binding site" evidence="11">
    <location>
        <position position="115"/>
    </location>
    <ligand>
        <name>ATP</name>
        <dbReference type="ChEBI" id="CHEBI:30616"/>
    </ligand>
</feature>
<dbReference type="NCBIfam" id="TIGR00420">
    <property type="entry name" value="trmU"/>
    <property type="match status" value="1"/>
</dbReference>
<dbReference type="HAMAP" id="MF_00144">
    <property type="entry name" value="tRNA_thiouridyl_MnmA"/>
    <property type="match status" value="1"/>
</dbReference>
<dbReference type="GO" id="GO:0000049">
    <property type="term" value="F:tRNA binding"/>
    <property type="evidence" value="ECO:0007669"/>
    <property type="project" value="UniProtKB-KW"/>
</dbReference>
<organism evidence="14 15">
    <name type="scientific">Candidatus Scybalenecus merdavium</name>
    <dbReference type="NCBI Taxonomy" id="2840939"/>
    <lineage>
        <taxon>Bacteria</taxon>
        <taxon>Bacillati</taxon>
        <taxon>Bacillota</taxon>
        <taxon>Clostridia</taxon>
        <taxon>Eubacteriales</taxon>
        <taxon>Oscillospiraceae</taxon>
        <taxon>Oscillospiraceae incertae sedis</taxon>
        <taxon>Candidatus Scybalenecus</taxon>
    </lineage>
</organism>
<evidence type="ECO:0000259" key="12">
    <source>
        <dbReference type="Pfam" id="PF20258"/>
    </source>
</evidence>
<dbReference type="Gene3D" id="3.40.50.620">
    <property type="entry name" value="HUPs"/>
    <property type="match status" value="1"/>
</dbReference>
<evidence type="ECO:0000256" key="7">
    <source>
        <dbReference type="ARBA" id="ARBA00022884"/>
    </source>
</evidence>
<dbReference type="Pfam" id="PF20258">
    <property type="entry name" value="tRNA_Me_trans_C"/>
    <property type="match status" value="1"/>
</dbReference>
<accession>A0A9D1SNF9</accession>
<comment type="function">
    <text evidence="10 11">Catalyzes the 2-thiolation of uridine at the wobble position (U34) of tRNA, leading to the formation of s(2)U34.</text>
</comment>
<dbReference type="Gene3D" id="2.40.30.10">
    <property type="entry name" value="Translation factors"/>
    <property type="match status" value="1"/>
</dbReference>
<feature type="active site" description="Nucleophile" evidence="11">
    <location>
        <position position="91"/>
    </location>
</feature>
<feature type="region of interest" description="Interaction with tRNA" evidence="11">
    <location>
        <begin position="137"/>
        <end position="139"/>
    </location>
</feature>
<keyword evidence="6 11" id="KW-0067">ATP-binding</keyword>
<keyword evidence="8" id="KW-1015">Disulfide bond</keyword>
<keyword evidence="3 11" id="KW-0808">Transferase</keyword>
<dbReference type="GO" id="GO:0002143">
    <property type="term" value="P:tRNA wobble position uridine thiolation"/>
    <property type="evidence" value="ECO:0007669"/>
    <property type="project" value="TreeGrafter"/>
</dbReference>
<dbReference type="FunFam" id="2.40.30.10:FF:000023">
    <property type="entry name" value="tRNA-specific 2-thiouridylase MnmA"/>
    <property type="match status" value="1"/>
</dbReference>
<keyword evidence="4 11" id="KW-0819">tRNA processing</keyword>
<comment type="caution">
    <text evidence="11">Lacks conserved residue(s) required for the propagation of feature annotation.</text>
</comment>
<dbReference type="Proteomes" id="UP000824125">
    <property type="component" value="Unassembled WGS sequence"/>
</dbReference>
<feature type="site" description="Interaction with tRNA" evidence="11">
    <location>
        <position position="116"/>
    </location>
</feature>
<sequence length="343" mass="37907">MTKTAAAISGGVDSAVCAHLLQQAGHEVHGVMLQMICKESSLDADDAQAVCDRLGIPFHLLDKTQAFKEKVMLPFAHIYESGGTPNPCVLCNKAVKFKYVLEFADENGFDKIATGHYVQTENQNGRTLLKRAKYLEKDQSYMLYTLDQKTLKRCIFPLGTYTKTQIRALAEDAGLTVSAKKDSQDICFVPNGKYAEVICRLTGKTYPPGRFVDESGRILGTHRGIINYTIGQRRGLGLALEQPMYVKCKDCAKNEVILAPESALYTKALDAEHVNFIAFDKLEQPLKCTAKTRYSQKEEEATVFQTGTGKIHVEFKNPQRAVTSGQSVVLYDGEYLLGGGTIL</sequence>
<feature type="site" description="Interaction with tRNA" evidence="11">
    <location>
        <position position="326"/>
    </location>
</feature>
<name>A0A9D1SNF9_9FIRM</name>
<feature type="binding site" evidence="11">
    <location>
        <position position="33"/>
    </location>
    <ligand>
        <name>ATP</name>
        <dbReference type="ChEBI" id="CHEBI:30616"/>
    </ligand>
</feature>
<comment type="similarity">
    <text evidence="11">Belongs to the MnmA/TRMU family.</text>
</comment>
<dbReference type="PANTHER" id="PTHR11933">
    <property type="entry name" value="TRNA 5-METHYLAMINOMETHYL-2-THIOURIDYLATE -METHYLTRANSFERASE"/>
    <property type="match status" value="1"/>
</dbReference>
<evidence type="ECO:0000259" key="13">
    <source>
        <dbReference type="Pfam" id="PF20259"/>
    </source>
</evidence>
<dbReference type="InterPro" id="IPR023382">
    <property type="entry name" value="MnmA-like_central_sf"/>
</dbReference>
<evidence type="ECO:0000256" key="9">
    <source>
        <dbReference type="ARBA" id="ARBA00051542"/>
    </source>
</evidence>